<dbReference type="InterPro" id="IPR001155">
    <property type="entry name" value="OxRdtase_FMN_N"/>
</dbReference>
<reference evidence="4 5" key="1">
    <citation type="submission" date="2016-10" db="EMBL/GenBank/DDBJ databases">
        <title>Comparative genomics uncovers the prolific and rare metabolic potential of the cyanobacterial genus Moorea.</title>
        <authorList>
            <person name="Leao T."/>
            <person name="Castelao G."/>
            <person name="Korobeynikov A."/>
            <person name="Monroe E.A."/>
            <person name="Podell S."/>
            <person name="Glukhov E."/>
            <person name="Allen E."/>
            <person name="Gerwick W.H."/>
            <person name="Gerwick L."/>
        </authorList>
    </citation>
    <scope>NUCLEOTIDE SEQUENCE [LARGE SCALE GENOMIC DNA]</scope>
    <source>
        <strain evidence="4 5">PNG5-198</strain>
    </source>
</reference>
<gene>
    <name evidence="4" type="ORF">BJP37_23875</name>
</gene>
<keyword evidence="2" id="KW-0560">Oxidoreductase</keyword>
<dbReference type="CDD" id="cd02803">
    <property type="entry name" value="OYE_like_FMN_family"/>
    <property type="match status" value="1"/>
</dbReference>
<feature type="domain" description="NADH:flavin oxidoreductase/NADH oxidase N-terminal" evidence="3">
    <location>
        <begin position="6"/>
        <end position="268"/>
    </location>
</feature>
<name>A0A1U7NC22_9CYAN</name>
<dbReference type="GO" id="GO:0016491">
    <property type="term" value="F:oxidoreductase activity"/>
    <property type="evidence" value="ECO:0007669"/>
    <property type="project" value="UniProtKB-KW"/>
</dbReference>
<keyword evidence="1" id="KW-0285">Flavoprotein</keyword>
<evidence type="ECO:0000256" key="1">
    <source>
        <dbReference type="ARBA" id="ARBA00022630"/>
    </source>
</evidence>
<evidence type="ECO:0000256" key="2">
    <source>
        <dbReference type="ARBA" id="ARBA00023002"/>
    </source>
</evidence>
<accession>A0A1U7NC22</accession>
<protein>
    <submittedName>
        <fullName evidence="4">FMN reductase</fullName>
    </submittedName>
</protein>
<dbReference type="InterPro" id="IPR013785">
    <property type="entry name" value="Aldolase_TIM"/>
</dbReference>
<keyword evidence="5" id="KW-1185">Reference proteome</keyword>
<dbReference type="InterPro" id="IPR051799">
    <property type="entry name" value="NADH_flavin_oxidoreductase"/>
</dbReference>
<dbReference type="AlphaFoldDB" id="A0A1U7NC22"/>
<dbReference type="SUPFAM" id="SSF51395">
    <property type="entry name" value="FMN-linked oxidoreductases"/>
    <property type="match status" value="1"/>
</dbReference>
<dbReference type="PANTHER" id="PTHR43656">
    <property type="entry name" value="BINDING OXIDOREDUCTASE, PUTATIVE (AFU_ORTHOLOGUE AFUA_2G08260)-RELATED"/>
    <property type="match status" value="1"/>
</dbReference>
<sequence length="474" mass="54211">MEKDIIFEPLEFRNLTLKNRIFRSNISGRFDNYDGSGNQARINWEEKFARGGVGAIVSSFTPVQIRGRILPNYATIDRDDRIPFWRKVGEKVHEYDCKFLMQLSHSGRQRDVGGVENLHNKGLSSTSETESFHGLECQAMTRKEIKEMIQAFADGARRAREAGLDGVELHSANGYLITQFLSSGINDRKDEYGGSLENRARFLLEIIQAIRKEVGNDFHLQAKISAVEYNDAVIPWDKPGNTLEDSIQICKWVEEAGADALHISTGSLFPHPLNPPGEFPQDEAFRWYEIMLGSGIYTFRNYLLFRYRFLFPIFLFLWNRVYRKGSTQPIIGKDVQDKALDDSFREFVSSHTMQELLDKYQGISISDAREIKKHVNIPVICTGGFQQASYIREAISEGFCDAVSIARPLVANNDLVQQFQQGKDLPDRPCTYCNRCLLNALQNPLGCYDVRRYNDDHDKMIKQVMTVFDPPPFS</sequence>
<proteinExistence type="predicted"/>
<dbReference type="Pfam" id="PF00724">
    <property type="entry name" value="Oxidored_FMN"/>
    <property type="match status" value="1"/>
</dbReference>
<dbReference type="Gene3D" id="3.20.20.70">
    <property type="entry name" value="Aldolase class I"/>
    <property type="match status" value="1"/>
</dbReference>
<evidence type="ECO:0000259" key="3">
    <source>
        <dbReference type="Pfam" id="PF00724"/>
    </source>
</evidence>
<dbReference type="RefSeq" id="WP_075906443.1">
    <property type="nucleotide sequence ID" value="NZ_MKZS01000001.1"/>
</dbReference>
<dbReference type="GO" id="GO:0010181">
    <property type="term" value="F:FMN binding"/>
    <property type="evidence" value="ECO:0007669"/>
    <property type="project" value="InterPro"/>
</dbReference>
<evidence type="ECO:0000313" key="5">
    <source>
        <dbReference type="Proteomes" id="UP000186657"/>
    </source>
</evidence>
<evidence type="ECO:0000313" key="4">
    <source>
        <dbReference type="EMBL" id="OLT63464.1"/>
    </source>
</evidence>
<dbReference type="Proteomes" id="UP000186657">
    <property type="component" value="Unassembled WGS sequence"/>
</dbReference>
<dbReference type="EMBL" id="MKZS01000001">
    <property type="protein sequence ID" value="OLT63464.1"/>
    <property type="molecule type" value="Genomic_DNA"/>
</dbReference>
<organism evidence="4 5">
    <name type="scientific">Moorena bouillonii PNG</name>
    <dbReference type="NCBI Taxonomy" id="568701"/>
    <lineage>
        <taxon>Bacteria</taxon>
        <taxon>Bacillati</taxon>
        <taxon>Cyanobacteriota</taxon>
        <taxon>Cyanophyceae</taxon>
        <taxon>Coleofasciculales</taxon>
        <taxon>Coleofasciculaceae</taxon>
        <taxon>Moorena</taxon>
    </lineage>
</organism>
<comment type="caution">
    <text evidence="4">The sequence shown here is derived from an EMBL/GenBank/DDBJ whole genome shotgun (WGS) entry which is preliminary data.</text>
</comment>
<dbReference type="PANTHER" id="PTHR43656:SF2">
    <property type="entry name" value="BINDING OXIDOREDUCTASE, PUTATIVE (AFU_ORTHOLOGUE AFUA_2G08260)-RELATED"/>
    <property type="match status" value="1"/>
</dbReference>